<name>A0ABT4RDZ1_9ACTN</name>
<protein>
    <submittedName>
        <fullName evidence="6">Methyltransferase</fullName>
    </submittedName>
</protein>
<evidence type="ECO:0000256" key="2">
    <source>
        <dbReference type="ARBA" id="ARBA00022603"/>
    </source>
</evidence>
<proteinExistence type="inferred from homology"/>
<gene>
    <name evidence="6" type="ORF">OJ962_04505</name>
</gene>
<dbReference type="RefSeq" id="WP_202953618.1">
    <property type="nucleotide sequence ID" value="NZ_JAPCID010000006.1"/>
</dbReference>
<evidence type="ECO:0000256" key="1">
    <source>
        <dbReference type="ARBA" id="ARBA00006149"/>
    </source>
</evidence>
<keyword evidence="2 6" id="KW-0489">Methyltransferase</keyword>
<accession>A0ABT4RDZ1</accession>
<comment type="caution">
    <text evidence="6">The sequence shown here is derived from an EMBL/GenBank/DDBJ whole genome shotgun (WGS) entry which is preliminary data.</text>
</comment>
<dbReference type="Proteomes" id="UP001147700">
    <property type="component" value="Unassembled WGS sequence"/>
</dbReference>
<reference evidence="6" key="1">
    <citation type="submission" date="2022-10" db="EMBL/GenBank/DDBJ databases">
        <title>The WGS of Solirubrobacter sp. CPCC 204708.</title>
        <authorList>
            <person name="Jiang Z."/>
        </authorList>
    </citation>
    <scope>NUCLEOTIDE SEQUENCE</scope>
    <source>
        <strain evidence="6">CPCC 204708</strain>
    </source>
</reference>
<sequence>MLIRHQPARGIALPGVFKPRSDTWLLARTAAREPVRLHARILELCAGPALAGIVAARTHGAHLTTVDVSRRAVFCARVNARLNGVPITAHRGDLFAAVGDERFDLIIANPPYVPGGAPPSRGAARAWQAGPDGRVVLDRIISEAPRHLAPGGTLLLVHSEICGTPTTLRAYAAGGLQADIAASERGPLGPLMQAVSDQQDEEIVVARGKASA</sequence>
<dbReference type="SUPFAM" id="SSF53335">
    <property type="entry name" value="S-adenosyl-L-methionine-dependent methyltransferases"/>
    <property type="match status" value="1"/>
</dbReference>
<evidence type="ECO:0000256" key="4">
    <source>
        <dbReference type="ARBA" id="ARBA00022691"/>
    </source>
</evidence>
<dbReference type="CDD" id="cd02440">
    <property type="entry name" value="AdoMet_MTases"/>
    <property type="match status" value="1"/>
</dbReference>
<dbReference type="GO" id="GO:0008168">
    <property type="term" value="F:methyltransferase activity"/>
    <property type="evidence" value="ECO:0007669"/>
    <property type="project" value="UniProtKB-KW"/>
</dbReference>
<dbReference type="InterPro" id="IPR029063">
    <property type="entry name" value="SAM-dependent_MTases_sf"/>
</dbReference>
<dbReference type="InterPro" id="IPR004557">
    <property type="entry name" value="PrmC-related"/>
</dbReference>
<feature type="domain" description="Methyltransferase small" evidence="5">
    <location>
        <begin position="25"/>
        <end position="169"/>
    </location>
</feature>
<evidence type="ECO:0000313" key="6">
    <source>
        <dbReference type="EMBL" id="MDA0136748.1"/>
    </source>
</evidence>
<keyword evidence="7" id="KW-1185">Reference proteome</keyword>
<evidence type="ECO:0000313" key="7">
    <source>
        <dbReference type="Proteomes" id="UP001147700"/>
    </source>
</evidence>
<organism evidence="6 7">
    <name type="scientific">Solirubrobacter deserti</name>
    <dbReference type="NCBI Taxonomy" id="2282478"/>
    <lineage>
        <taxon>Bacteria</taxon>
        <taxon>Bacillati</taxon>
        <taxon>Actinomycetota</taxon>
        <taxon>Thermoleophilia</taxon>
        <taxon>Solirubrobacterales</taxon>
        <taxon>Solirubrobacteraceae</taxon>
        <taxon>Solirubrobacter</taxon>
    </lineage>
</organism>
<dbReference type="InterPro" id="IPR002052">
    <property type="entry name" value="DNA_methylase_N6_adenine_CS"/>
</dbReference>
<comment type="similarity">
    <text evidence="1">Belongs to the eukaryotic/archaeal PrmC-related family.</text>
</comment>
<dbReference type="PANTHER" id="PTHR45875">
    <property type="entry name" value="METHYLTRANSFERASE N6AMT1"/>
    <property type="match status" value="1"/>
</dbReference>
<keyword evidence="3" id="KW-0808">Transferase</keyword>
<dbReference type="PANTHER" id="PTHR45875:SF1">
    <property type="entry name" value="METHYLTRANSFERASE N6AMT1"/>
    <property type="match status" value="1"/>
</dbReference>
<dbReference type="InterPro" id="IPR052190">
    <property type="entry name" value="Euk-Arch_PrmC-MTase"/>
</dbReference>
<keyword evidence="4" id="KW-0949">S-adenosyl-L-methionine</keyword>
<evidence type="ECO:0000259" key="5">
    <source>
        <dbReference type="Pfam" id="PF05175"/>
    </source>
</evidence>
<dbReference type="NCBIfam" id="TIGR00537">
    <property type="entry name" value="hemK_rel_arch"/>
    <property type="match status" value="1"/>
</dbReference>
<dbReference type="Gene3D" id="3.40.50.150">
    <property type="entry name" value="Vaccinia Virus protein VP39"/>
    <property type="match status" value="1"/>
</dbReference>
<evidence type="ECO:0000256" key="3">
    <source>
        <dbReference type="ARBA" id="ARBA00022679"/>
    </source>
</evidence>
<dbReference type="InterPro" id="IPR007848">
    <property type="entry name" value="Small_mtfrase_dom"/>
</dbReference>
<dbReference type="PROSITE" id="PS00092">
    <property type="entry name" value="N6_MTASE"/>
    <property type="match status" value="1"/>
</dbReference>
<dbReference type="Pfam" id="PF05175">
    <property type="entry name" value="MTS"/>
    <property type="match status" value="1"/>
</dbReference>
<dbReference type="GO" id="GO:0032259">
    <property type="term" value="P:methylation"/>
    <property type="evidence" value="ECO:0007669"/>
    <property type="project" value="UniProtKB-KW"/>
</dbReference>
<dbReference type="EMBL" id="JAPCID010000006">
    <property type="protein sequence ID" value="MDA0136748.1"/>
    <property type="molecule type" value="Genomic_DNA"/>
</dbReference>